<comment type="caution">
    <text evidence="1">The sequence shown here is derived from an EMBL/GenBank/DDBJ whole genome shotgun (WGS) entry which is preliminary data.</text>
</comment>
<feature type="non-terminal residue" evidence="1">
    <location>
        <position position="1"/>
    </location>
</feature>
<dbReference type="EMBL" id="JAAWVQ010114010">
    <property type="protein sequence ID" value="MBN3282052.1"/>
    <property type="molecule type" value="Genomic_DNA"/>
</dbReference>
<accession>A0ABS2Y7U4</accession>
<feature type="non-terminal residue" evidence="1">
    <location>
        <position position="187"/>
    </location>
</feature>
<evidence type="ECO:0000313" key="1">
    <source>
        <dbReference type="EMBL" id="MBN3282052.1"/>
    </source>
</evidence>
<name>A0ABS2Y7U4_POLSP</name>
<keyword evidence="2" id="KW-1185">Reference proteome</keyword>
<dbReference type="GO" id="GO:0016301">
    <property type="term" value="F:kinase activity"/>
    <property type="evidence" value="ECO:0007669"/>
    <property type="project" value="UniProtKB-KW"/>
</dbReference>
<dbReference type="Proteomes" id="UP001166093">
    <property type="component" value="Unassembled WGS sequence"/>
</dbReference>
<evidence type="ECO:0000313" key="2">
    <source>
        <dbReference type="Proteomes" id="UP001166093"/>
    </source>
</evidence>
<sequence length="187" mass="20757">MDDIFTQCREGNAVAVRLWLDNTENDLNQGWNLLQRTVRVRLLRTEVSRSRSRKQQSRTLDSCGPPAWALDTQFLRLGAGCSRSSRLGAGRTSSSHSGITSASAYYVGQMANVCPYAPQLGHNSVARFFKKHLPTVIPNLLLLLLLQLFPAIPSPHFPLLRRLLLHVPVHPAGKAPALVLQTTEELL</sequence>
<reference evidence="1" key="1">
    <citation type="journal article" date="2021" name="Cell">
        <title>Tracing the genetic footprints of vertebrate landing in non-teleost ray-finned fishes.</title>
        <authorList>
            <person name="Bi X."/>
            <person name="Wang K."/>
            <person name="Yang L."/>
            <person name="Pan H."/>
            <person name="Jiang H."/>
            <person name="Wei Q."/>
            <person name="Fang M."/>
            <person name="Yu H."/>
            <person name="Zhu C."/>
            <person name="Cai Y."/>
            <person name="He Y."/>
            <person name="Gan X."/>
            <person name="Zeng H."/>
            <person name="Yu D."/>
            <person name="Zhu Y."/>
            <person name="Jiang H."/>
            <person name="Qiu Q."/>
            <person name="Yang H."/>
            <person name="Zhang Y.E."/>
            <person name="Wang W."/>
            <person name="Zhu M."/>
            <person name="He S."/>
            <person name="Zhang G."/>
        </authorList>
    </citation>
    <scope>NUCLEOTIDE SEQUENCE</scope>
    <source>
        <strain evidence="1">Pddl_001</strain>
    </source>
</reference>
<organism evidence="1 2">
    <name type="scientific">Polyodon spathula</name>
    <name type="common">North American paddlefish</name>
    <name type="synonym">Squalus spathula</name>
    <dbReference type="NCBI Taxonomy" id="7913"/>
    <lineage>
        <taxon>Eukaryota</taxon>
        <taxon>Metazoa</taxon>
        <taxon>Chordata</taxon>
        <taxon>Craniata</taxon>
        <taxon>Vertebrata</taxon>
        <taxon>Euteleostomi</taxon>
        <taxon>Actinopterygii</taxon>
        <taxon>Chondrostei</taxon>
        <taxon>Acipenseriformes</taxon>
        <taxon>Polyodontidae</taxon>
        <taxon>Polyodon</taxon>
    </lineage>
</organism>
<keyword evidence="1" id="KW-0808">Transferase</keyword>
<protein>
    <submittedName>
        <fullName evidence="1">ILK kinase</fullName>
    </submittedName>
</protein>
<keyword evidence="1" id="KW-0418">Kinase</keyword>
<proteinExistence type="predicted"/>
<gene>
    <name evidence="1" type="primary">Ilk_0</name>
    <name evidence="1" type="ORF">GTO93_0005830</name>
</gene>